<keyword evidence="4" id="KW-0547">Nucleotide-binding</keyword>
<keyword evidence="3" id="KW-0540">Nuclease</keyword>
<dbReference type="PANTHER" id="PTHR34139">
    <property type="entry name" value="UPF0331 PROTEIN MJ0127"/>
    <property type="match status" value="1"/>
</dbReference>
<proteinExistence type="inferred from homology"/>
<gene>
    <name evidence="7" type="ORF">CVO96_06360</name>
</gene>
<dbReference type="InterPro" id="IPR037038">
    <property type="entry name" value="HepT-like_sf"/>
</dbReference>
<reference evidence="7 8" key="1">
    <citation type="submission" date="2018-01" db="EMBL/GenBank/DDBJ databases">
        <title>Deinococcus koreensis sp. nov., a radiation-resistant bacterium isolated from river water.</title>
        <authorList>
            <person name="Choi A."/>
        </authorList>
    </citation>
    <scope>NUCLEOTIDE SEQUENCE [LARGE SCALE GENOMIC DNA]</scope>
    <source>
        <strain evidence="7 8">SJW1-2</strain>
    </source>
</reference>
<dbReference type="GO" id="GO:0000166">
    <property type="term" value="F:nucleotide binding"/>
    <property type="evidence" value="ECO:0007669"/>
    <property type="project" value="UniProtKB-KW"/>
</dbReference>
<evidence type="ECO:0000256" key="4">
    <source>
        <dbReference type="ARBA" id="ARBA00022741"/>
    </source>
</evidence>
<dbReference type="PANTHER" id="PTHR34139:SF1">
    <property type="entry name" value="RNASE MJ1380-RELATED"/>
    <property type="match status" value="1"/>
</dbReference>
<dbReference type="OrthoDB" id="9810538at2"/>
<dbReference type="GO" id="GO:0004540">
    <property type="term" value="F:RNA nuclease activity"/>
    <property type="evidence" value="ECO:0007669"/>
    <property type="project" value="InterPro"/>
</dbReference>
<dbReference type="GO" id="GO:0016787">
    <property type="term" value="F:hydrolase activity"/>
    <property type="evidence" value="ECO:0007669"/>
    <property type="project" value="UniProtKB-KW"/>
</dbReference>
<evidence type="ECO:0000313" key="7">
    <source>
        <dbReference type="EMBL" id="PNY81049.1"/>
    </source>
</evidence>
<evidence type="ECO:0000313" key="8">
    <source>
        <dbReference type="Proteomes" id="UP000236379"/>
    </source>
</evidence>
<evidence type="ECO:0000256" key="3">
    <source>
        <dbReference type="ARBA" id="ARBA00022722"/>
    </source>
</evidence>
<protein>
    <submittedName>
        <fullName evidence="7">DUF86 domain-containing protein</fullName>
    </submittedName>
</protein>
<evidence type="ECO:0000256" key="6">
    <source>
        <dbReference type="ARBA" id="ARBA00024207"/>
    </source>
</evidence>
<name>A0A2K3UWY5_9DEIO</name>
<keyword evidence="1" id="KW-0597">Phosphoprotein</keyword>
<evidence type="ECO:0000256" key="2">
    <source>
        <dbReference type="ARBA" id="ARBA00022649"/>
    </source>
</evidence>
<dbReference type="Proteomes" id="UP000236379">
    <property type="component" value="Unassembled WGS sequence"/>
</dbReference>
<keyword evidence="5" id="KW-0378">Hydrolase</keyword>
<dbReference type="Gene3D" id="1.20.120.580">
    <property type="entry name" value="bsu32300-like"/>
    <property type="match status" value="1"/>
</dbReference>
<dbReference type="InterPro" id="IPR008201">
    <property type="entry name" value="HepT-like"/>
</dbReference>
<dbReference type="GO" id="GO:0110001">
    <property type="term" value="C:toxin-antitoxin complex"/>
    <property type="evidence" value="ECO:0007669"/>
    <property type="project" value="InterPro"/>
</dbReference>
<dbReference type="AlphaFoldDB" id="A0A2K3UWY5"/>
<dbReference type="Pfam" id="PF01934">
    <property type="entry name" value="HepT-like"/>
    <property type="match status" value="1"/>
</dbReference>
<comment type="similarity">
    <text evidence="6">Belongs to the HepT RNase toxin family.</text>
</comment>
<keyword evidence="8" id="KW-1185">Reference proteome</keyword>
<sequence>MSAMKNAALYLVQMLDSVDAIREFTGGDPDTYRGSRLIRDAVHRNLEIIGEAAKRCPDTVRAQFPGIPWKGMAGLRDVLIHDYDAVDPEEVVPVLTEHLPALRPLLIAALAGLGVDENQLR</sequence>
<evidence type="ECO:0000256" key="5">
    <source>
        <dbReference type="ARBA" id="ARBA00022801"/>
    </source>
</evidence>
<evidence type="ECO:0000256" key="1">
    <source>
        <dbReference type="ARBA" id="ARBA00022553"/>
    </source>
</evidence>
<comment type="caution">
    <text evidence="7">The sequence shown here is derived from an EMBL/GenBank/DDBJ whole genome shotgun (WGS) entry which is preliminary data.</text>
</comment>
<accession>A0A2K3UWY5</accession>
<dbReference type="InterPro" id="IPR051813">
    <property type="entry name" value="HepT_RNase_toxin"/>
</dbReference>
<keyword evidence="2" id="KW-1277">Toxin-antitoxin system</keyword>
<dbReference type="EMBL" id="PPPD01000001">
    <property type="protein sequence ID" value="PNY81049.1"/>
    <property type="molecule type" value="Genomic_DNA"/>
</dbReference>
<organism evidence="7 8">
    <name type="scientific">Deinococcus koreensis</name>
    <dbReference type="NCBI Taxonomy" id="2054903"/>
    <lineage>
        <taxon>Bacteria</taxon>
        <taxon>Thermotogati</taxon>
        <taxon>Deinococcota</taxon>
        <taxon>Deinococci</taxon>
        <taxon>Deinococcales</taxon>
        <taxon>Deinococcaceae</taxon>
        <taxon>Deinococcus</taxon>
    </lineage>
</organism>